<gene>
    <name evidence="2" type="ORF">WH52_06685</name>
</gene>
<dbReference type="Proteomes" id="UP000194221">
    <property type="component" value="Unassembled WGS sequence"/>
</dbReference>
<reference evidence="2 3" key="1">
    <citation type="submission" date="2015-03" db="EMBL/GenBank/DDBJ databases">
        <title>Genome sequence of Tenacibaculum sp. S2-2, isolated from intestinal microbiota of sea cucumber, Apostichopus japonicas.</title>
        <authorList>
            <person name="Shao Z."/>
            <person name="Wang L."/>
            <person name="Li X."/>
        </authorList>
    </citation>
    <scope>NUCLEOTIDE SEQUENCE [LARGE SCALE GENOMIC DNA]</scope>
    <source>
        <strain evidence="2 3">S2-2</strain>
    </source>
</reference>
<dbReference type="EMBL" id="LAPZ01000003">
    <property type="protein sequence ID" value="OSY88436.1"/>
    <property type="molecule type" value="Genomic_DNA"/>
</dbReference>
<evidence type="ECO:0000313" key="3">
    <source>
        <dbReference type="Proteomes" id="UP000194221"/>
    </source>
</evidence>
<keyword evidence="3" id="KW-1185">Reference proteome</keyword>
<name>A0A1Y2PD75_9FLAO</name>
<dbReference type="AlphaFoldDB" id="A0A1Y2PD75"/>
<keyword evidence="1" id="KW-1133">Transmembrane helix</keyword>
<proteinExistence type="predicted"/>
<dbReference type="RefSeq" id="WP_086030165.1">
    <property type="nucleotide sequence ID" value="NZ_LAPZ01000003.1"/>
</dbReference>
<evidence type="ECO:0000313" key="2">
    <source>
        <dbReference type="EMBL" id="OSY88436.1"/>
    </source>
</evidence>
<comment type="caution">
    <text evidence="2">The sequence shown here is derived from an EMBL/GenBank/DDBJ whole genome shotgun (WGS) entry which is preliminary data.</text>
</comment>
<sequence length="132" mass="15799">MNETEKWKVKFLEKKKQDKKKYLIRVTFGFSIIMLVLLFTYFSFKSSFQFFGKETKIVKGKVDKSSLYHIGQGLYRQKVYIKYKIKEADYSIYYTLPTILKVYSPQDSSFYNDVFIEYEVSDPNNSRVIINN</sequence>
<keyword evidence="1" id="KW-0812">Transmembrane</keyword>
<organism evidence="2 3">
    <name type="scientific">Tenacibaculum holothuriorum</name>
    <dbReference type="NCBI Taxonomy" id="1635173"/>
    <lineage>
        <taxon>Bacteria</taxon>
        <taxon>Pseudomonadati</taxon>
        <taxon>Bacteroidota</taxon>
        <taxon>Flavobacteriia</taxon>
        <taxon>Flavobacteriales</taxon>
        <taxon>Flavobacteriaceae</taxon>
        <taxon>Tenacibaculum</taxon>
    </lineage>
</organism>
<accession>A0A1Y2PD75</accession>
<keyword evidence="1" id="KW-0472">Membrane</keyword>
<feature type="transmembrane region" description="Helical" evidence="1">
    <location>
        <begin position="22"/>
        <end position="44"/>
    </location>
</feature>
<dbReference type="STRING" id="1635173.WH52_06685"/>
<evidence type="ECO:0000256" key="1">
    <source>
        <dbReference type="SAM" id="Phobius"/>
    </source>
</evidence>
<protein>
    <submittedName>
        <fullName evidence="2">Uncharacterized protein</fullName>
    </submittedName>
</protein>
<dbReference type="InParanoid" id="A0A1Y2PD75"/>